<sequence>MTSHEELMFQFDSGSAADEERLQSMQDLESQRGDSFSTPRGFDDELLSLNTNVDEETLFSRSTATTLLGQTPDVTDTNAWSRGYIPREAGSSISASASVSASSSASGSASASARHHPQVDRSIVTSHVTTTLDDTNDRAPPASNRASHKFSLPNLFHSIRRINPATHHPTVDALRTDQDYRRHSLNQAMVFSNYNNYLNDCIFDDSVKSVDQERKLRLEQLADKFWLRDGSIDEEMFEESSDEEQEDHKSTRTRTRSHPQKSFL</sequence>
<proteinExistence type="predicted"/>
<dbReference type="EMBL" id="CCBQ010000027">
    <property type="protein sequence ID" value="CDO93762.1"/>
    <property type="molecule type" value="Genomic_DNA"/>
</dbReference>
<dbReference type="Proteomes" id="UP000031516">
    <property type="component" value="Unassembled WGS sequence"/>
</dbReference>
<feature type="compositionally biased region" description="Basic residues" evidence="1">
    <location>
        <begin position="251"/>
        <end position="264"/>
    </location>
</feature>
<feature type="region of interest" description="Disordered" evidence="1">
    <location>
        <begin position="236"/>
        <end position="264"/>
    </location>
</feature>
<feature type="region of interest" description="Disordered" evidence="1">
    <location>
        <begin position="1"/>
        <end position="40"/>
    </location>
</feature>
<dbReference type="AlphaFoldDB" id="A0A0A8L4J1"/>
<keyword evidence="3" id="KW-1185">Reference proteome</keyword>
<evidence type="ECO:0000313" key="3">
    <source>
        <dbReference type="Proteomes" id="UP000031516"/>
    </source>
</evidence>
<organism evidence="2 3">
    <name type="scientific">Kluyveromyces dobzhanskii CBS 2104</name>
    <dbReference type="NCBI Taxonomy" id="1427455"/>
    <lineage>
        <taxon>Eukaryota</taxon>
        <taxon>Fungi</taxon>
        <taxon>Dikarya</taxon>
        <taxon>Ascomycota</taxon>
        <taxon>Saccharomycotina</taxon>
        <taxon>Saccharomycetes</taxon>
        <taxon>Saccharomycetales</taxon>
        <taxon>Saccharomycetaceae</taxon>
        <taxon>Kluyveromyces</taxon>
    </lineage>
</organism>
<gene>
    <name evidence="2" type="ORF">KLDO_g2053</name>
</gene>
<feature type="compositionally biased region" description="Low complexity" evidence="1">
    <location>
        <begin position="102"/>
        <end position="112"/>
    </location>
</feature>
<protein>
    <submittedName>
        <fullName evidence="2">WGS project CCBQ000000000 data, contig 00102</fullName>
    </submittedName>
</protein>
<feature type="compositionally biased region" description="Polar residues" evidence="1">
    <location>
        <begin position="23"/>
        <end position="38"/>
    </location>
</feature>
<accession>A0A0A8L4J1</accession>
<evidence type="ECO:0000256" key="1">
    <source>
        <dbReference type="SAM" id="MobiDB-lite"/>
    </source>
</evidence>
<dbReference type="OrthoDB" id="10632745at2759"/>
<reference evidence="2 3" key="1">
    <citation type="submission" date="2014-03" db="EMBL/GenBank/DDBJ databases">
        <title>The genome of Kluyveromyces dobzhanskii.</title>
        <authorList>
            <person name="Nystedt B."/>
            <person name="Astrom S."/>
        </authorList>
    </citation>
    <scope>NUCLEOTIDE SEQUENCE [LARGE SCALE GENOMIC DNA]</scope>
    <source>
        <strain evidence="2 3">CBS 2104</strain>
    </source>
</reference>
<name>A0A0A8L4J1_9SACH</name>
<evidence type="ECO:0000313" key="2">
    <source>
        <dbReference type="EMBL" id="CDO93762.1"/>
    </source>
</evidence>
<comment type="caution">
    <text evidence="2">The sequence shown here is derived from an EMBL/GenBank/DDBJ whole genome shotgun (WGS) entry which is preliminary data.</text>
</comment>
<feature type="compositionally biased region" description="Acidic residues" evidence="1">
    <location>
        <begin position="236"/>
        <end position="245"/>
    </location>
</feature>
<feature type="region of interest" description="Disordered" evidence="1">
    <location>
        <begin position="102"/>
        <end position="147"/>
    </location>
</feature>
<feature type="compositionally biased region" description="Polar residues" evidence="1">
    <location>
        <begin position="123"/>
        <end position="133"/>
    </location>
</feature>